<reference evidence="1" key="1">
    <citation type="journal article" date="2021" name="New Phytol.">
        <title>Evolutionary innovations through gain and loss of genes in the ectomycorrhizal Boletales.</title>
        <authorList>
            <person name="Wu G."/>
            <person name="Miyauchi S."/>
            <person name="Morin E."/>
            <person name="Kuo A."/>
            <person name="Drula E."/>
            <person name="Varga T."/>
            <person name="Kohler A."/>
            <person name="Feng B."/>
            <person name="Cao Y."/>
            <person name="Lipzen A."/>
            <person name="Daum C."/>
            <person name="Hundley H."/>
            <person name="Pangilinan J."/>
            <person name="Johnson J."/>
            <person name="Barry K."/>
            <person name="LaButti K."/>
            <person name="Ng V."/>
            <person name="Ahrendt S."/>
            <person name="Min B."/>
            <person name="Choi I.G."/>
            <person name="Park H."/>
            <person name="Plett J.M."/>
            <person name="Magnuson J."/>
            <person name="Spatafora J.W."/>
            <person name="Nagy L.G."/>
            <person name="Henrissat B."/>
            <person name="Grigoriev I.V."/>
            <person name="Yang Z.L."/>
            <person name="Xu J."/>
            <person name="Martin F.M."/>
        </authorList>
    </citation>
    <scope>NUCLEOTIDE SEQUENCE</scope>
    <source>
        <strain evidence="1">KUC20120723A-06</strain>
    </source>
</reference>
<organism evidence="1 2">
    <name type="scientific">Leucogyrophana mollusca</name>
    <dbReference type="NCBI Taxonomy" id="85980"/>
    <lineage>
        <taxon>Eukaryota</taxon>
        <taxon>Fungi</taxon>
        <taxon>Dikarya</taxon>
        <taxon>Basidiomycota</taxon>
        <taxon>Agaricomycotina</taxon>
        <taxon>Agaricomycetes</taxon>
        <taxon>Agaricomycetidae</taxon>
        <taxon>Boletales</taxon>
        <taxon>Boletales incertae sedis</taxon>
        <taxon>Leucogyrophana</taxon>
    </lineage>
</organism>
<gene>
    <name evidence="1" type="ORF">BV22DRAFT_1031397</name>
</gene>
<dbReference type="EMBL" id="MU266361">
    <property type="protein sequence ID" value="KAH7927773.1"/>
    <property type="molecule type" value="Genomic_DNA"/>
</dbReference>
<accession>A0ACB8BT45</accession>
<keyword evidence="2" id="KW-1185">Reference proteome</keyword>
<comment type="caution">
    <text evidence="1">The sequence shown here is derived from an EMBL/GenBank/DDBJ whole genome shotgun (WGS) entry which is preliminary data.</text>
</comment>
<sequence length="138" mass="15721">MASGVAVNQQCLDEFQKLKLGKEYKYVVFTLNTSNTEVIVEKASTSTDYDEFLKDLPETGCRWAVYDFEFDLGEGKRKKICFFSWSPDDAKIKQKMLYASSKDALRKPLVGIALDIQGTDYSEVSYESVLEKASRNTR</sequence>
<evidence type="ECO:0000313" key="1">
    <source>
        <dbReference type="EMBL" id="KAH7927773.1"/>
    </source>
</evidence>
<evidence type="ECO:0000313" key="2">
    <source>
        <dbReference type="Proteomes" id="UP000790709"/>
    </source>
</evidence>
<name>A0ACB8BT45_9AGAM</name>
<proteinExistence type="predicted"/>
<dbReference type="Proteomes" id="UP000790709">
    <property type="component" value="Unassembled WGS sequence"/>
</dbReference>
<protein>
    <submittedName>
        <fullName evidence="1">COF1-cofilin</fullName>
    </submittedName>
</protein>